<comment type="similarity">
    <text evidence="2">Belongs to the bacterial solute-binding protein 8 family.</text>
</comment>
<dbReference type="GO" id="GO:1901678">
    <property type="term" value="P:iron coordination entity transport"/>
    <property type="evidence" value="ECO:0007669"/>
    <property type="project" value="UniProtKB-ARBA"/>
</dbReference>
<proteinExistence type="inferred from homology"/>
<evidence type="ECO:0000256" key="1">
    <source>
        <dbReference type="ARBA" id="ARBA00004196"/>
    </source>
</evidence>
<dbReference type="Gene3D" id="3.40.50.1980">
    <property type="entry name" value="Nitrogenase molybdenum iron protein domain"/>
    <property type="match status" value="2"/>
</dbReference>
<name>A0ABD6N2E1_9PSED</name>
<dbReference type="InterPro" id="IPR033870">
    <property type="entry name" value="FatB"/>
</dbReference>
<evidence type="ECO:0000256" key="4">
    <source>
        <dbReference type="ARBA" id="ARBA00022496"/>
    </source>
</evidence>
<dbReference type="SUPFAM" id="SSF53807">
    <property type="entry name" value="Helical backbone' metal receptor"/>
    <property type="match status" value="1"/>
</dbReference>
<dbReference type="PANTHER" id="PTHR30532:SF28">
    <property type="entry name" value="PETROBACTIN-BINDING PROTEIN YCLQ"/>
    <property type="match status" value="1"/>
</dbReference>
<keyword evidence="4" id="KW-0406">Ion transport</keyword>
<dbReference type="InterPro" id="IPR051313">
    <property type="entry name" value="Bact_iron-sidero_bind"/>
</dbReference>
<dbReference type="CDD" id="cd01140">
    <property type="entry name" value="FatB"/>
    <property type="match status" value="1"/>
</dbReference>
<feature type="domain" description="Fe/B12 periplasmic-binding" evidence="6">
    <location>
        <begin position="35"/>
        <end position="295"/>
    </location>
</feature>
<dbReference type="InterPro" id="IPR002491">
    <property type="entry name" value="ABC_transptr_periplasmic_BD"/>
</dbReference>
<evidence type="ECO:0000313" key="8">
    <source>
        <dbReference type="Proteomes" id="UP000704738"/>
    </source>
</evidence>
<comment type="subcellular location">
    <subcellularLocation>
        <location evidence="1">Cell envelope</location>
    </subcellularLocation>
</comment>
<reference evidence="7 8" key="1">
    <citation type="submission" date="2018-06" db="EMBL/GenBank/DDBJ databases">
        <title>Bacteria isolated from soil of Wuhan.</title>
        <authorList>
            <person name="Xiang W."/>
            <person name="Huang C."/>
        </authorList>
    </citation>
    <scope>NUCLEOTIDE SEQUENCE [LARGE SCALE GENOMIC DNA]</scope>
    <source>
        <strain evidence="8">xwS4</strain>
    </source>
</reference>
<dbReference type="GO" id="GO:0030313">
    <property type="term" value="C:cell envelope"/>
    <property type="evidence" value="ECO:0007669"/>
    <property type="project" value="UniProtKB-SubCell"/>
</dbReference>
<organism evidence="7 8">
    <name type="scientific">Pseudomonas hunanensis</name>
    <dbReference type="NCBI Taxonomy" id="1247546"/>
    <lineage>
        <taxon>Bacteria</taxon>
        <taxon>Pseudomonadati</taxon>
        <taxon>Pseudomonadota</taxon>
        <taxon>Gammaproteobacteria</taxon>
        <taxon>Pseudomonadales</taxon>
        <taxon>Pseudomonadaceae</taxon>
        <taxon>Pseudomonas</taxon>
    </lineage>
</organism>
<protein>
    <submittedName>
        <fullName evidence="7">Iron ABC transporter substrate-binding protein</fullName>
    </submittedName>
</protein>
<evidence type="ECO:0000256" key="2">
    <source>
        <dbReference type="ARBA" id="ARBA00008814"/>
    </source>
</evidence>
<keyword evidence="3" id="KW-0813">Transport</keyword>
<dbReference type="EMBL" id="QJRE01000113">
    <property type="protein sequence ID" value="NWL47393.1"/>
    <property type="molecule type" value="Genomic_DNA"/>
</dbReference>
<dbReference type="PROSITE" id="PS50983">
    <property type="entry name" value="FE_B12_PBP"/>
    <property type="match status" value="1"/>
</dbReference>
<dbReference type="Proteomes" id="UP000704738">
    <property type="component" value="Unassembled WGS sequence"/>
</dbReference>
<gene>
    <name evidence="7" type="ORF">DM819_16425</name>
</gene>
<evidence type="ECO:0000256" key="5">
    <source>
        <dbReference type="ARBA" id="ARBA00022729"/>
    </source>
</evidence>
<evidence type="ECO:0000313" key="7">
    <source>
        <dbReference type="EMBL" id="NWL47393.1"/>
    </source>
</evidence>
<keyword evidence="4" id="KW-0408">Iron</keyword>
<evidence type="ECO:0000259" key="6">
    <source>
        <dbReference type="PROSITE" id="PS50983"/>
    </source>
</evidence>
<dbReference type="PANTHER" id="PTHR30532">
    <property type="entry name" value="IRON III DICITRATE-BINDING PERIPLASMIC PROTEIN"/>
    <property type="match status" value="1"/>
</dbReference>
<comment type="caution">
    <text evidence="7">The sequence shown here is derived from an EMBL/GenBank/DDBJ whole genome shotgun (WGS) entry which is preliminary data.</text>
</comment>
<dbReference type="AlphaFoldDB" id="A0ABD6N2E1"/>
<sequence>MLLKLGTTHAETPASAPLQIDHAQGTATLAHTPVRVVVFDLAALDDLDALGVEVTGVPDETMPSYLSRYAEPRYARVGTLFEPDYEALNRVKPDLIITGGRSSAKYTQLAKIAPTIDMREDHSQPIATALSNLDMLAKVFGKQQQAQSLKGKLDNDLHNVRADAANRGNALIVLVTGGRISAYGTGSRFGLLHDALQIPPALPTLKPSLHGEAISPELILKANPDWLFVIDRDAAIGKHGAAHQVLDNPLVQRTHAWRNNQVVYLDPVNWYLVGTGIQSVKNMMLQLDEAFDAPR</sequence>
<keyword evidence="4" id="KW-0410">Iron transport</keyword>
<dbReference type="Pfam" id="PF01497">
    <property type="entry name" value="Peripla_BP_2"/>
    <property type="match status" value="1"/>
</dbReference>
<keyword evidence="5" id="KW-0732">Signal</keyword>
<evidence type="ECO:0000256" key="3">
    <source>
        <dbReference type="ARBA" id="ARBA00022448"/>
    </source>
</evidence>
<accession>A0ABD6N2E1</accession>